<name>A0A8J3Z4B7_9ACTN</name>
<proteinExistence type="predicted"/>
<sequence length="51" mass="5513">MESTTTLASLARELLELESDTFELHDYADETEMLINSSCSSTSSTTSSCCA</sequence>
<comment type="caution">
    <text evidence="1">The sequence shown here is derived from an EMBL/GenBank/DDBJ whole genome shotgun (WGS) entry which is preliminary data.</text>
</comment>
<dbReference type="NCBIfam" id="NF033400">
    <property type="entry name" value="thiazolyl_B"/>
    <property type="match status" value="1"/>
</dbReference>
<dbReference type="Proteomes" id="UP000612585">
    <property type="component" value="Unassembled WGS sequence"/>
</dbReference>
<dbReference type="AlphaFoldDB" id="A0A8J3Z4B7"/>
<dbReference type="RefSeq" id="WP_203993711.1">
    <property type="nucleotide sequence ID" value="NZ_BOPG01000023.1"/>
</dbReference>
<gene>
    <name evidence="1" type="ORF">Vau01_035590</name>
</gene>
<keyword evidence="2" id="KW-1185">Reference proteome</keyword>
<evidence type="ECO:0000313" key="2">
    <source>
        <dbReference type="Proteomes" id="UP000612585"/>
    </source>
</evidence>
<organism evidence="1 2">
    <name type="scientific">Virgisporangium aurantiacum</name>
    <dbReference type="NCBI Taxonomy" id="175570"/>
    <lineage>
        <taxon>Bacteria</taxon>
        <taxon>Bacillati</taxon>
        <taxon>Actinomycetota</taxon>
        <taxon>Actinomycetes</taxon>
        <taxon>Micromonosporales</taxon>
        <taxon>Micromonosporaceae</taxon>
        <taxon>Virgisporangium</taxon>
    </lineage>
</organism>
<reference evidence="1" key="1">
    <citation type="submission" date="2021-01" db="EMBL/GenBank/DDBJ databases">
        <title>Whole genome shotgun sequence of Virgisporangium aurantiacum NBRC 16421.</title>
        <authorList>
            <person name="Komaki H."/>
            <person name="Tamura T."/>
        </authorList>
    </citation>
    <scope>NUCLEOTIDE SEQUENCE</scope>
    <source>
        <strain evidence="1">NBRC 16421</strain>
    </source>
</reference>
<evidence type="ECO:0008006" key="3">
    <source>
        <dbReference type="Google" id="ProtNLM"/>
    </source>
</evidence>
<dbReference type="EMBL" id="BOPG01000023">
    <property type="protein sequence ID" value="GIJ56043.1"/>
    <property type="molecule type" value="Genomic_DNA"/>
</dbReference>
<protein>
    <recommendedName>
        <fullName evidence="3">Thiazolylpeptide-type bacteriocin</fullName>
    </recommendedName>
</protein>
<accession>A0A8J3Z4B7</accession>
<dbReference type="InterPro" id="IPR023895">
    <property type="entry name" value="Thiopep_bacteriocin_prcur"/>
</dbReference>
<evidence type="ECO:0000313" key="1">
    <source>
        <dbReference type="EMBL" id="GIJ56043.1"/>
    </source>
</evidence>
<dbReference type="NCBIfam" id="TIGR03892">
    <property type="entry name" value="thiopep_precurs"/>
    <property type="match status" value="1"/>
</dbReference>